<dbReference type="KEGG" id="tba:TERMP_01469"/>
<dbReference type="InterPro" id="IPR003251">
    <property type="entry name" value="Rr_diiron-bd_dom"/>
</dbReference>
<dbReference type="CDD" id="cd01045">
    <property type="entry name" value="Ferritin_like_AB"/>
    <property type="match status" value="1"/>
</dbReference>
<evidence type="ECO:0000259" key="1">
    <source>
        <dbReference type="Pfam" id="PF02915"/>
    </source>
</evidence>
<dbReference type="AlphaFoldDB" id="F0LIB4"/>
<dbReference type="Proteomes" id="UP000007478">
    <property type="component" value="Chromosome"/>
</dbReference>
<gene>
    <name evidence="2" type="ordered locus">TERMP_01469</name>
</gene>
<feature type="domain" description="Rubrerythrin diiron-binding" evidence="1">
    <location>
        <begin position="25"/>
        <end position="160"/>
    </location>
</feature>
<dbReference type="Gene3D" id="1.20.1260.10">
    <property type="match status" value="1"/>
</dbReference>
<dbReference type="PATRIC" id="fig|391623.17.peg.1469"/>
<accession>F0LIB4</accession>
<dbReference type="GO" id="GO:0046872">
    <property type="term" value="F:metal ion binding"/>
    <property type="evidence" value="ECO:0007669"/>
    <property type="project" value="InterPro"/>
</dbReference>
<reference evidence="2 3" key="1">
    <citation type="journal article" date="2011" name="J. Bacteriol.">
        <title>Complete genome sequence of the hyperthermophilic, piezophilic, heterotrophic, and carboxydotrophic archaeon Thermococcus barophilus MP.</title>
        <authorList>
            <person name="Vannier P."/>
            <person name="Marteinsson V.T."/>
            <person name="Fridjonsson O.H."/>
            <person name="Oger P."/>
            <person name="Jebbar M."/>
        </authorList>
    </citation>
    <scope>NUCLEOTIDE SEQUENCE [LARGE SCALE GENOMIC DNA]</scope>
    <source>
        <strain evidence="3">DSM 11836 / MP</strain>
    </source>
</reference>
<dbReference type="EMBL" id="CP002372">
    <property type="protein sequence ID" value="ADT84444.1"/>
    <property type="molecule type" value="Genomic_DNA"/>
</dbReference>
<evidence type="ECO:0000313" key="3">
    <source>
        <dbReference type="Proteomes" id="UP000007478"/>
    </source>
</evidence>
<keyword evidence="3" id="KW-1185">Reference proteome</keyword>
<proteinExistence type="predicted"/>
<dbReference type="PANTHER" id="PTHR33531:SF10">
    <property type="entry name" value="BLR7895 PROTEIN"/>
    <property type="match status" value="1"/>
</dbReference>
<dbReference type="InterPro" id="IPR012347">
    <property type="entry name" value="Ferritin-like"/>
</dbReference>
<name>F0LIB4_THEBM</name>
<dbReference type="HOGENOM" id="CLU_119858_1_0_2"/>
<dbReference type="SUPFAM" id="SSF47240">
    <property type="entry name" value="Ferritin-like"/>
    <property type="match status" value="1"/>
</dbReference>
<dbReference type="InterPro" id="IPR009078">
    <property type="entry name" value="Ferritin-like_SF"/>
</dbReference>
<dbReference type="PANTHER" id="PTHR33531">
    <property type="entry name" value="RUBRERYTHRIN SUBFAMILY"/>
    <property type="match status" value="1"/>
</dbReference>
<dbReference type="GO" id="GO:0016491">
    <property type="term" value="F:oxidoreductase activity"/>
    <property type="evidence" value="ECO:0007669"/>
    <property type="project" value="InterPro"/>
</dbReference>
<dbReference type="Pfam" id="PF02915">
    <property type="entry name" value="Rubrerythrin"/>
    <property type="match status" value="1"/>
</dbReference>
<organism evidence="2 3">
    <name type="scientific">Thermococcus barophilus (strain DSM 11836 / MP)</name>
    <dbReference type="NCBI Taxonomy" id="391623"/>
    <lineage>
        <taxon>Archaea</taxon>
        <taxon>Methanobacteriati</taxon>
        <taxon>Methanobacteriota</taxon>
        <taxon>Thermococci</taxon>
        <taxon>Thermococcales</taxon>
        <taxon>Thermococcaceae</taxon>
        <taxon>Thermococcus</taxon>
    </lineage>
</organism>
<sequence length="174" mass="20801">MDNIHLGKLDIEKFIEELEKLSDREILSYWIKGELKEAELYKNLAIRAKKLGLEDRIVETFIILSKESKGHATRLWEIYKRLFRTEKLEEVELPPIEVEPLIDEFKETSNILGILELAMQSELLAKRIYRLLAKRTKDEKMKKIYEYLAAVEDEHYHKLKVEYEYCKKKAQINE</sequence>
<protein>
    <submittedName>
        <fullName evidence="2">Rubrerythrin-like protein</fullName>
    </submittedName>
</protein>
<evidence type="ECO:0000313" key="2">
    <source>
        <dbReference type="EMBL" id="ADT84444.1"/>
    </source>
</evidence>
<dbReference type="eggNOG" id="arCOG01104">
    <property type="taxonomic scope" value="Archaea"/>
</dbReference>